<organism evidence="1 2">
    <name type="scientific">Flavobacterium terrae</name>
    <dbReference type="NCBI Taxonomy" id="415425"/>
    <lineage>
        <taxon>Bacteria</taxon>
        <taxon>Pseudomonadati</taxon>
        <taxon>Bacteroidota</taxon>
        <taxon>Flavobacteriia</taxon>
        <taxon>Flavobacteriales</taxon>
        <taxon>Flavobacteriaceae</taxon>
        <taxon>Flavobacterium</taxon>
    </lineage>
</organism>
<sequence length="639" mass="72085">MKKYILYIVFTFVTVSVKAQEYKLFGASINEKVQLKWMSKQISRETAFDVYKKENENWEKLNMNPIVPSPLISANELKSSKNPFPNDEAYAIYVEHYSKKEDAANKQAYADYTLAMNSISDNVLAKHRGIYFEDSNVQKGKTYSYKLVDAKSQKELSVINNLTVGNLGNAPDNIKFKQNKQNIELVWPINEDYIGYNLYRNNDKINGELIMPNTEKGSVSINSYNDLKVPAGNYVYIIKGVTFLNTESNPSQEIKVEVKDATPPAVVKGVNAERKNLGVTITWKASTDADVVGYNIHKSNDMGKNFAKITTQPIKENKYIDVLKKDVSGTLQYKVEAVDASGNGLLSMPVAIFAPDVEAPAKLEDVKGKSEVGKITISWKANSEKDLAGYRIYRGLKNDDENEMLLLNVEPQTATIFVDTFNEKASTKFIYKVAAVDKSYNHSEKAEVWIQLPDVIPPTAPFLKEAKIENDEVILNWNPVLTDAIQGYEVYRRIDEIDEKISTDLVNGLTFVDKIKNRGIIEYYVKAVDSAKLVSSPSNKIAIATGDIKADFSLVVNQNIARKKVVLTITGVKPEEIQELIVYRKDGDSGFRIISSFFTNNEFIDLNSEENQIYQYFVVALLKDDTRLKSEKISINNTY</sequence>
<evidence type="ECO:0000313" key="1">
    <source>
        <dbReference type="EMBL" id="SHI33921.1"/>
    </source>
</evidence>
<dbReference type="Gene3D" id="2.60.40.10">
    <property type="entry name" value="Immunoglobulins"/>
    <property type="match status" value="4"/>
</dbReference>
<dbReference type="OrthoDB" id="923194at2"/>
<protein>
    <submittedName>
        <fullName evidence="1">Fibronectin type 3 domain-containing protein</fullName>
    </submittedName>
</protein>
<dbReference type="Proteomes" id="UP000184488">
    <property type="component" value="Unassembled WGS sequence"/>
</dbReference>
<dbReference type="STRING" id="415425.SAMN05444363_0129"/>
<dbReference type="EMBL" id="FQZI01000001">
    <property type="protein sequence ID" value="SHI33921.1"/>
    <property type="molecule type" value="Genomic_DNA"/>
</dbReference>
<accession>A0A1M6ABX0</accession>
<keyword evidence="2" id="KW-1185">Reference proteome</keyword>
<name>A0A1M6ABX0_9FLAO</name>
<dbReference type="AlphaFoldDB" id="A0A1M6ABX0"/>
<evidence type="ECO:0000313" key="2">
    <source>
        <dbReference type="Proteomes" id="UP000184488"/>
    </source>
</evidence>
<proteinExistence type="predicted"/>
<reference evidence="2" key="1">
    <citation type="submission" date="2016-11" db="EMBL/GenBank/DDBJ databases">
        <authorList>
            <person name="Varghese N."/>
            <person name="Submissions S."/>
        </authorList>
    </citation>
    <scope>NUCLEOTIDE SEQUENCE [LARGE SCALE GENOMIC DNA]</scope>
    <source>
        <strain evidence="2">DSM 18829</strain>
    </source>
</reference>
<dbReference type="InterPro" id="IPR013783">
    <property type="entry name" value="Ig-like_fold"/>
</dbReference>
<gene>
    <name evidence="1" type="ORF">SAMN05444363_0129</name>
</gene>
<dbReference type="RefSeq" id="WP_073307594.1">
    <property type="nucleotide sequence ID" value="NZ_FQZI01000001.1"/>
</dbReference>